<dbReference type="AlphaFoldDB" id="A0A1B8P373"/>
<dbReference type="PANTHER" id="PTHR38772">
    <property type="match status" value="1"/>
</dbReference>
<dbReference type="PATRIC" id="fig|2746.7.peg.1114"/>
<dbReference type="Proteomes" id="UP000092504">
    <property type="component" value="Unassembled WGS sequence"/>
</dbReference>
<dbReference type="EMBL" id="MAJD01000001">
    <property type="protein sequence ID" value="OBX36735.1"/>
    <property type="molecule type" value="Genomic_DNA"/>
</dbReference>
<comment type="subcellular location">
    <subcellularLocation>
        <location evidence="1">Cytoplasm</location>
        <location evidence="1">Nucleoid</location>
    </subcellularLocation>
</comment>
<organism evidence="4 5">
    <name type="scientific">Halomonas elongata</name>
    <dbReference type="NCBI Taxonomy" id="2746"/>
    <lineage>
        <taxon>Bacteria</taxon>
        <taxon>Pseudomonadati</taxon>
        <taxon>Pseudomonadota</taxon>
        <taxon>Gammaproteobacteria</taxon>
        <taxon>Oceanospirillales</taxon>
        <taxon>Halomonadaceae</taxon>
        <taxon>Halomonas</taxon>
    </lineage>
</organism>
<reference evidence="4 5" key="1">
    <citation type="submission" date="2016-06" db="EMBL/GenBank/DDBJ databases">
        <title>Genome sequence of halotolerant plant growth promoting strain of Halomonas elongata HEK1 isolated from salterns of Rann of Kutch, Gujarat, India.</title>
        <authorList>
            <person name="Gaba S."/>
            <person name="Singh R.N."/>
            <person name="Abrol S."/>
            <person name="Kaushik R."/>
            <person name="Saxena A.K."/>
        </authorList>
    </citation>
    <scope>NUCLEOTIDE SEQUENCE [LARGE SCALE GENOMIC DNA]</scope>
    <source>
        <strain evidence="4 5">HEK1</strain>
    </source>
</reference>
<evidence type="ECO:0000313" key="4">
    <source>
        <dbReference type="EMBL" id="OBX36735.1"/>
    </source>
</evidence>
<name>A0A1B8P373_HALEL</name>
<sequence>MPILHSIIHRIDKRDGESPARVVPASGELEASAALDELLAGLNDAYHAKAKSWGRFNDDTQASLPGHLKRYLDDELDFTELTHELAHAIAPWSTITCRWAATCWSSIIARAKRAT</sequence>
<dbReference type="InterPro" id="IPR007358">
    <property type="entry name" value="Nucleoid_associated_NdpA"/>
</dbReference>
<keyword evidence="3" id="KW-0963">Cytoplasm</keyword>
<evidence type="ECO:0000256" key="3">
    <source>
        <dbReference type="ARBA" id="ARBA00022490"/>
    </source>
</evidence>
<dbReference type="PANTHER" id="PTHR38772:SF1">
    <property type="entry name" value="NUCLEOID-ASSOCIATED PROTEIN YEJK"/>
    <property type="match status" value="1"/>
</dbReference>
<comment type="similarity">
    <text evidence="2">Belongs to the YejK family.</text>
</comment>
<evidence type="ECO:0000256" key="2">
    <source>
        <dbReference type="ARBA" id="ARBA00009035"/>
    </source>
</evidence>
<dbReference type="GO" id="GO:0043590">
    <property type="term" value="C:bacterial nucleoid"/>
    <property type="evidence" value="ECO:0007669"/>
    <property type="project" value="TreeGrafter"/>
</dbReference>
<dbReference type="Pfam" id="PF04245">
    <property type="entry name" value="NA37"/>
    <property type="match status" value="1"/>
</dbReference>
<gene>
    <name evidence="4" type="ORF">A8U91_01082</name>
</gene>
<dbReference type="GO" id="GO:0003727">
    <property type="term" value="F:single-stranded RNA binding"/>
    <property type="evidence" value="ECO:0007669"/>
    <property type="project" value="TreeGrafter"/>
</dbReference>
<protein>
    <submittedName>
        <fullName evidence="4">Nucleoid-associated protein NdpA</fullName>
    </submittedName>
</protein>
<evidence type="ECO:0000313" key="5">
    <source>
        <dbReference type="Proteomes" id="UP000092504"/>
    </source>
</evidence>
<proteinExistence type="inferred from homology"/>
<comment type="caution">
    <text evidence="4">The sequence shown here is derived from an EMBL/GenBank/DDBJ whole genome shotgun (WGS) entry which is preliminary data.</text>
</comment>
<evidence type="ECO:0000256" key="1">
    <source>
        <dbReference type="ARBA" id="ARBA00004453"/>
    </source>
</evidence>
<accession>A0A1B8P373</accession>
<dbReference type="GO" id="GO:0003690">
    <property type="term" value="F:double-stranded DNA binding"/>
    <property type="evidence" value="ECO:0007669"/>
    <property type="project" value="TreeGrafter"/>
</dbReference>